<evidence type="ECO:0000256" key="2">
    <source>
        <dbReference type="RuleBase" id="RU363015"/>
    </source>
</evidence>
<dbReference type="EC" id="3.2.2.n1" evidence="2"/>
<dbReference type="InterPro" id="IPR005269">
    <property type="entry name" value="LOG"/>
</dbReference>
<reference evidence="3" key="1">
    <citation type="submission" date="2020-02" db="EMBL/GenBank/DDBJ databases">
        <authorList>
            <person name="Chen W.-M."/>
        </authorList>
    </citation>
    <scope>NUCLEOTIDE SEQUENCE</scope>
    <source>
        <strain evidence="3">NBD-18</strain>
    </source>
</reference>
<keyword evidence="2" id="KW-0203">Cytokinin biosynthesis</keyword>
<keyword evidence="2" id="KW-0378">Hydrolase</keyword>
<evidence type="ECO:0000313" key="3">
    <source>
        <dbReference type="EMBL" id="NDY83947.1"/>
    </source>
</evidence>
<evidence type="ECO:0000256" key="1">
    <source>
        <dbReference type="ARBA" id="ARBA00000274"/>
    </source>
</evidence>
<dbReference type="GO" id="GO:0008714">
    <property type="term" value="F:AMP nucleosidase activity"/>
    <property type="evidence" value="ECO:0007669"/>
    <property type="project" value="UniProtKB-EC"/>
</dbReference>
<proteinExistence type="inferred from homology"/>
<dbReference type="InterPro" id="IPR031100">
    <property type="entry name" value="LOG_fam"/>
</dbReference>
<dbReference type="RefSeq" id="WP_163655812.1">
    <property type="nucleotide sequence ID" value="NZ_JAAGRN010000008.1"/>
</dbReference>
<dbReference type="AlphaFoldDB" id="A0A6B2R4J2"/>
<dbReference type="PANTHER" id="PTHR43393:SF2">
    <property type="entry name" value="CYTOKININ RIBOSIDE 5'-MONOPHOSPHATE PHOSPHORIBOHYDROLASE"/>
    <property type="match status" value="1"/>
</dbReference>
<dbReference type="Gene3D" id="3.40.50.450">
    <property type="match status" value="1"/>
</dbReference>
<dbReference type="SUPFAM" id="SSF102405">
    <property type="entry name" value="MCP/YpsA-like"/>
    <property type="match status" value="1"/>
</dbReference>
<dbReference type="PANTHER" id="PTHR43393">
    <property type="entry name" value="CYTOKININ RIBOSIDE 5'-MONOPHOSPHATE PHOSPHORIBOHYDROLASE"/>
    <property type="match status" value="1"/>
</dbReference>
<accession>A0A6B2R4J2</accession>
<sequence length="208" mass="22492">MSEMLHAADTLKKIGIAVSVFGSARITSESPYYALGEALGKGLAQAGFVVIAGGGPGLMEAANKGAFESGGTSVGLHIKLKREAKSNSYLSIDLPFQHFLSRKATFFMHSTAYVVLPGGFGTLDELFEALTLIQTGKVPPGPVILVGKSFWGGMFDWIREQLLGLELINPIDPDLFFIEDDPVKIVDHLKEFYRTHPDLAKQVGNKPI</sequence>
<dbReference type="GO" id="GO:0005829">
    <property type="term" value="C:cytosol"/>
    <property type="evidence" value="ECO:0007669"/>
    <property type="project" value="TreeGrafter"/>
</dbReference>
<name>A0A6B2R4J2_9BURK</name>
<dbReference type="EMBL" id="JAAGRN010000008">
    <property type="protein sequence ID" value="NDY83947.1"/>
    <property type="molecule type" value="Genomic_DNA"/>
</dbReference>
<dbReference type="Pfam" id="PF03641">
    <property type="entry name" value="Lysine_decarbox"/>
    <property type="match status" value="1"/>
</dbReference>
<protein>
    <recommendedName>
        <fullName evidence="2">Cytokinin riboside 5'-monophosphate phosphoribohydrolase</fullName>
        <ecNumber evidence="2">3.2.2.n1</ecNumber>
    </recommendedName>
</protein>
<dbReference type="GO" id="GO:0009691">
    <property type="term" value="P:cytokinin biosynthetic process"/>
    <property type="evidence" value="ECO:0007669"/>
    <property type="project" value="UniProtKB-UniRule"/>
</dbReference>
<comment type="similarity">
    <text evidence="2">Belongs to the LOG family.</text>
</comment>
<comment type="catalytic activity">
    <reaction evidence="1">
        <text>AMP + H2O = D-ribose 5-phosphate + adenine</text>
        <dbReference type="Rhea" id="RHEA:20129"/>
        <dbReference type="ChEBI" id="CHEBI:15377"/>
        <dbReference type="ChEBI" id="CHEBI:16708"/>
        <dbReference type="ChEBI" id="CHEBI:78346"/>
        <dbReference type="ChEBI" id="CHEBI:456215"/>
        <dbReference type="EC" id="3.2.2.4"/>
    </reaction>
</comment>
<organism evidence="3">
    <name type="scientific">Sheuella amnicola</name>
    <dbReference type="NCBI Taxonomy" id="2707330"/>
    <lineage>
        <taxon>Bacteria</taxon>
        <taxon>Pseudomonadati</taxon>
        <taxon>Pseudomonadota</taxon>
        <taxon>Betaproteobacteria</taxon>
        <taxon>Burkholderiales</taxon>
        <taxon>Alcaligenaceae</taxon>
        <taxon>Sheuella</taxon>
    </lineage>
</organism>
<gene>
    <name evidence="3" type="ORF">G3I67_11970</name>
</gene>
<comment type="caution">
    <text evidence="3">The sequence shown here is derived from an EMBL/GenBank/DDBJ whole genome shotgun (WGS) entry which is preliminary data.</text>
</comment>
<dbReference type="NCBIfam" id="TIGR00730">
    <property type="entry name" value="Rossman fold protein, TIGR00730 family"/>
    <property type="match status" value="1"/>
</dbReference>
<dbReference type="InterPro" id="IPR052341">
    <property type="entry name" value="LOG_family_nucleotidases"/>
</dbReference>